<protein>
    <submittedName>
        <fullName evidence="6">Transcriptional regulator MntR</fullName>
    </submittedName>
</protein>
<proteinExistence type="inferred from homology"/>
<dbReference type="Proteomes" id="UP000315289">
    <property type="component" value="Unassembled WGS sequence"/>
</dbReference>
<evidence type="ECO:0000256" key="4">
    <source>
        <dbReference type="ARBA" id="ARBA00023163"/>
    </source>
</evidence>
<gene>
    <name evidence="6" type="ORF">NARC_150086</name>
</gene>
<dbReference type="Gene3D" id="1.10.10.10">
    <property type="entry name" value="Winged helix-like DNA-binding domain superfamily/Winged helix DNA-binding domain"/>
    <property type="match status" value="1"/>
</dbReference>
<accession>A0A557SSC3</accession>
<evidence type="ECO:0000313" key="7">
    <source>
        <dbReference type="Proteomes" id="UP000315289"/>
    </source>
</evidence>
<dbReference type="GO" id="GO:0003677">
    <property type="term" value="F:DNA binding"/>
    <property type="evidence" value="ECO:0007669"/>
    <property type="project" value="UniProtKB-KW"/>
</dbReference>
<keyword evidence="3" id="KW-0238">DNA-binding</keyword>
<dbReference type="SUPFAM" id="SSF46785">
    <property type="entry name" value="Winged helix' DNA-binding domain"/>
    <property type="match status" value="1"/>
</dbReference>
<dbReference type="InterPro" id="IPR036388">
    <property type="entry name" value="WH-like_DNA-bd_sf"/>
</dbReference>
<evidence type="ECO:0000256" key="2">
    <source>
        <dbReference type="ARBA" id="ARBA00023015"/>
    </source>
</evidence>
<organism evidence="6 7">
    <name type="scientific">Candidatus Nitrosocosmicus arcticus</name>
    <dbReference type="NCBI Taxonomy" id="2035267"/>
    <lineage>
        <taxon>Archaea</taxon>
        <taxon>Nitrososphaerota</taxon>
        <taxon>Nitrososphaeria</taxon>
        <taxon>Nitrososphaerales</taxon>
        <taxon>Nitrososphaeraceae</taxon>
        <taxon>Candidatus Nitrosocosmicus</taxon>
    </lineage>
</organism>
<dbReference type="Pfam" id="PF01325">
    <property type="entry name" value="Fe_dep_repress"/>
    <property type="match status" value="1"/>
</dbReference>
<dbReference type="PANTHER" id="PTHR33238:SF7">
    <property type="entry name" value="IRON-DEPENDENT TRANSCRIPTIONAL REGULATOR"/>
    <property type="match status" value="1"/>
</dbReference>
<dbReference type="GO" id="GO:0003700">
    <property type="term" value="F:DNA-binding transcription factor activity"/>
    <property type="evidence" value="ECO:0007669"/>
    <property type="project" value="InterPro"/>
</dbReference>
<evidence type="ECO:0000256" key="1">
    <source>
        <dbReference type="ARBA" id="ARBA00007871"/>
    </source>
</evidence>
<dbReference type="InterPro" id="IPR022687">
    <property type="entry name" value="HTH_DTXR"/>
</dbReference>
<dbReference type="InterPro" id="IPR022689">
    <property type="entry name" value="Iron_dep_repressor"/>
</dbReference>
<dbReference type="AlphaFoldDB" id="A0A557SSC3"/>
<dbReference type="RefSeq" id="WP_222424959.1">
    <property type="nucleotide sequence ID" value="NZ_ML675590.1"/>
</dbReference>
<dbReference type="FunFam" id="1.10.10.10:FF:000189">
    <property type="entry name" value="HTH-type transcriptional regulator MntR"/>
    <property type="match status" value="1"/>
</dbReference>
<keyword evidence="7" id="KW-1185">Reference proteome</keyword>
<keyword evidence="2" id="KW-0805">Transcription regulation</keyword>
<dbReference type="InterPro" id="IPR036390">
    <property type="entry name" value="WH_DNA-bd_sf"/>
</dbReference>
<sequence>MEDYLEVIDELIQQRGYATTPDISKYLNVSPPSVTKMVKKLDENHCLIYEKYRGLRLTEGSIKIAQNIREKHRLFAEFLGTIG</sequence>
<dbReference type="SMART" id="SM00529">
    <property type="entry name" value="HTH_DTXR"/>
    <property type="match status" value="1"/>
</dbReference>
<evidence type="ECO:0000256" key="3">
    <source>
        <dbReference type="ARBA" id="ARBA00023125"/>
    </source>
</evidence>
<reference evidence="6 7" key="1">
    <citation type="journal article" date="2019" name="Front. Microbiol.">
        <title>Ammonia Oxidation by the Arctic Terrestrial Thaumarchaeote Candidatus Nitrosocosmicus arcticus Is Stimulated by Increasing Temperatures.</title>
        <authorList>
            <person name="Alves R.J.E."/>
            <person name="Kerou M."/>
            <person name="Zappe A."/>
            <person name="Bittner R."/>
            <person name="Abby S.S."/>
            <person name="Schmidt H.A."/>
            <person name="Pfeifer K."/>
            <person name="Schleper C."/>
        </authorList>
    </citation>
    <scope>NUCLEOTIDE SEQUENCE [LARGE SCALE GENOMIC DNA]</scope>
    <source>
        <strain evidence="6 7">Kfb</strain>
    </source>
</reference>
<dbReference type="PANTHER" id="PTHR33238">
    <property type="entry name" value="IRON (METAL) DEPENDENT REPRESSOR, DTXR FAMILY"/>
    <property type="match status" value="1"/>
</dbReference>
<dbReference type="PROSITE" id="PS50944">
    <property type="entry name" value="HTH_DTXR"/>
    <property type="match status" value="1"/>
</dbReference>
<dbReference type="InterPro" id="IPR050536">
    <property type="entry name" value="DtxR_MntR_Metal-Reg"/>
</dbReference>
<dbReference type="GO" id="GO:0046914">
    <property type="term" value="F:transition metal ion binding"/>
    <property type="evidence" value="ECO:0007669"/>
    <property type="project" value="InterPro"/>
</dbReference>
<evidence type="ECO:0000259" key="5">
    <source>
        <dbReference type="PROSITE" id="PS50944"/>
    </source>
</evidence>
<keyword evidence="4" id="KW-0804">Transcription</keyword>
<feature type="domain" description="HTH dtxR-type" evidence="5">
    <location>
        <begin position="1"/>
        <end position="58"/>
    </location>
</feature>
<name>A0A557SSC3_9ARCH</name>
<evidence type="ECO:0000313" key="6">
    <source>
        <dbReference type="EMBL" id="TVP39492.1"/>
    </source>
</evidence>
<dbReference type="EMBL" id="VOAH01000015">
    <property type="protein sequence ID" value="TVP39492.1"/>
    <property type="molecule type" value="Genomic_DNA"/>
</dbReference>
<comment type="similarity">
    <text evidence="1">Belongs to the DtxR/MntR family.</text>
</comment>
<comment type="caution">
    <text evidence="6">The sequence shown here is derived from an EMBL/GenBank/DDBJ whole genome shotgun (WGS) entry which is preliminary data.</text>
</comment>